<reference evidence="1" key="2">
    <citation type="submission" date="2020-09" db="EMBL/GenBank/DDBJ databases">
        <authorList>
            <person name="Sun Q."/>
            <person name="Zhou Y."/>
        </authorList>
    </citation>
    <scope>NUCLEOTIDE SEQUENCE</scope>
    <source>
        <strain evidence="1">CGMCC 1.16134</strain>
    </source>
</reference>
<evidence type="ECO:0000313" key="1">
    <source>
        <dbReference type="EMBL" id="GGF99921.1"/>
    </source>
</evidence>
<dbReference type="EMBL" id="BMKR01000029">
    <property type="protein sequence ID" value="GGF99921.1"/>
    <property type="molecule type" value="Genomic_DNA"/>
</dbReference>
<keyword evidence="2" id="KW-1185">Reference proteome</keyword>
<dbReference type="RefSeq" id="WP_189029883.1">
    <property type="nucleotide sequence ID" value="NZ_BMKR01000029.1"/>
</dbReference>
<comment type="caution">
    <text evidence="1">The sequence shown here is derived from an EMBL/GenBank/DDBJ whole genome shotgun (WGS) entry which is preliminary data.</text>
</comment>
<reference evidence="1" key="1">
    <citation type="journal article" date="2014" name="Int. J. Syst. Evol. Microbiol.">
        <title>Complete genome sequence of Corynebacterium casei LMG S-19264T (=DSM 44701T), isolated from a smear-ripened cheese.</title>
        <authorList>
            <consortium name="US DOE Joint Genome Institute (JGI-PGF)"/>
            <person name="Walter F."/>
            <person name="Albersmeier A."/>
            <person name="Kalinowski J."/>
            <person name="Ruckert C."/>
        </authorList>
    </citation>
    <scope>NUCLEOTIDE SEQUENCE</scope>
    <source>
        <strain evidence="1">CGMCC 1.16134</strain>
    </source>
</reference>
<dbReference type="AlphaFoldDB" id="A0A917FT87"/>
<evidence type="ECO:0000313" key="2">
    <source>
        <dbReference type="Proteomes" id="UP000637643"/>
    </source>
</evidence>
<dbReference type="Proteomes" id="UP000637643">
    <property type="component" value="Unassembled WGS sequence"/>
</dbReference>
<protein>
    <submittedName>
        <fullName evidence="1">Uncharacterized protein</fullName>
    </submittedName>
</protein>
<name>A0A917FT87_9BACL</name>
<sequence length="67" mass="7518">MVQGVVDSDVFQIVTVEPYPCDYEETTDLALEEQKADYLDGLVVQGVRAEDAQDDVDKWLKQIGIVD</sequence>
<organism evidence="1 2">
    <name type="scientific">Paenibacillus albidus</name>
    <dbReference type="NCBI Taxonomy" id="2041023"/>
    <lineage>
        <taxon>Bacteria</taxon>
        <taxon>Bacillati</taxon>
        <taxon>Bacillota</taxon>
        <taxon>Bacilli</taxon>
        <taxon>Bacillales</taxon>
        <taxon>Paenibacillaceae</taxon>
        <taxon>Paenibacillus</taxon>
    </lineage>
</organism>
<gene>
    <name evidence="1" type="ORF">GCM10010912_50940</name>
</gene>
<accession>A0A917FT87</accession>
<proteinExistence type="predicted"/>